<dbReference type="Proteomes" id="UP000019116">
    <property type="component" value="Chromosome 1A"/>
</dbReference>
<gene>
    <name evidence="3" type="primary">LOC123182844</name>
</gene>
<evidence type="ECO:0000256" key="1">
    <source>
        <dbReference type="SAM" id="SignalP"/>
    </source>
</evidence>
<dbReference type="KEGG" id="taes:123182844"/>
<dbReference type="Gramene" id="TraesCS1A03G1046800.1">
    <property type="protein sequence ID" value="TraesCS1A03G1046800.1.CDS"/>
    <property type="gene ID" value="TraesCS1A03G1046800"/>
</dbReference>
<dbReference type="Gramene" id="TraesCAD_scaffold_080159_01G000100.1">
    <property type="protein sequence ID" value="TraesCAD_scaffold_080159_01G000100.1"/>
    <property type="gene ID" value="TraesCAD_scaffold_080159_01G000100"/>
</dbReference>
<feature type="signal peptide" evidence="1">
    <location>
        <begin position="1"/>
        <end position="25"/>
    </location>
</feature>
<feature type="domain" description="Neprosin PEP catalytic" evidence="2">
    <location>
        <begin position="43"/>
        <end position="286"/>
    </location>
</feature>
<keyword evidence="1" id="KW-0732">Signal</keyword>
<dbReference type="GeneID" id="123182844"/>
<accession>A0A3B5Y8H2</accession>
<dbReference type="PROSITE" id="PS52045">
    <property type="entry name" value="NEPROSIN_PEP_CD"/>
    <property type="match status" value="1"/>
</dbReference>
<evidence type="ECO:0000259" key="2">
    <source>
        <dbReference type="PROSITE" id="PS52045"/>
    </source>
</evidence>
<evidence type="ECO:0000313" key="3">
    <source>
        <dbReference type="EnsemblPlants" id="TraesCS1A02G430600.1"/>
    </source>
</evidence>
<dbReference type="PANTHER" id="PTHR31589:SF170">
    <property type="entry name" value="NEPROSIN DOMAIN-CONTAINING PROTEIN"/>
    <property type="match status" value="1"/>
</dbReference>
<proteinExistence type="predicted"/>
<dbReference type="OrthoDB" id="609523at2759"/>
<reference evidence="3" key="2">
    <citation type="submission" date="2018-10" db="UniProtKB">
        <authorList>
            <consortium name="EnsemblPlants"/>
        </authorList>
    </citation>
    <scope>IDENTIFICATION</scope>
</reference>
<dbReference type="SMR" id="A0A3B5Y8H2"/>
<dbReference type="InterPro" id="IPR004314">
    <property type="entry name" value="Neprosin"/>
</dbReference>
<dbReference type="OMA" id="TSKQTWY"/>
<evidence type="ECO:0000313" key="4">
    <source>
        <dbReference type="Proteomes" id="UP000019116"/>
    </source>
</evidence>
<dbReference type="PANTHER" id="PTHR31589">
    <property type="entry name" value="PROTEIN, PUTATIVE (DUF239)-RELATED-RELATED"/>
    <property type="match status" value="1"/>
</dbReference>
<feature type="chain" id="PRO_5017212683" description="Neprosin PEP catalytic domain-containing protein" evidence="1">
    <location>
        <begin position="26"/>
        <end position="290"/>
    </location>
</feature>
<dbReference type="EnsemblPlants" id="TraesCS1A02G430600.1">
    <property type="protein sequence ID" value="TraesCS1A02G430600.1"/>
    <property type="gene ID" value="TraesCS1A02G430600"/>
</dbReference>
<dbReference type="RefSeq" id="XP_044451451.1">
    <property type="nucleotide sequence ID" value="XM_044595516.1"/>
</dbReference>
<dbReference type="Gene3D" id="3.90.1320.10">
    <property type="entry name" value="Outer-capsid protein sigma 3, large lobe"/>
    <property type="match status" value="1"/>
</dbReference>
<dbReference type="AlphaFoldDB" id="A0A3B5Y8H2"/>
<dbReference type="Pfam" id="PF03080">
    <property type="entry name" value="Neprosin"/>
    <property type="match status" value="1"/>
</dbReference>
<name>A0A3B5Y8H2_WHEAT</name>
<protein>
    <recommendedName>
        <fullName evidence="2">Neprosin PEP catalytic domain-containing protein</fullName>
    </recommendedName>
</protein>
<sequence>MMPTLNLGIHILVIYLIFLAHQIQGDQLLRTNEETGYRHVFGSGYDKDTPYKAAHATYAASYFGLVVTMDVYGYNLINGQVSTTKIIIGNLEDGKSNEDAIWVGWQVYPKHYGDSHTRFFTLWTPRDAYRTTGCFDMECPGFEPAWGARLKPGAVIDPSSHQKITIKVLQDRKTGDWWIHAGFNGSTTVIGRYPAKLFDKLSRKATNIAMGGVVGAVGSTPSPPMGSGYFPSSKAASITGISYIGEDGKLRPFALNTIKVETKSSCYSVTPITNDKFSYGGPGGCSTRAF</sequence>
<dbReference type="InterPro" id="IPR053168">
    <property type="entry name" value="Glutamic_endopeptidase"/>
</dbReference>
<reference evidence="3" key="1">
    <citation type="submission" date="2018-08" db="EMBL/GenBank/DDBJ databases">
        <authorList>
            <person name="Rossello M."/>
        </authorList>
    </citation>
    <scope>NUCLEOTIDE SEQUENCE [LARGE SCALE GENOMIC DNA]</scope>
    <source>
        <strain evidence="3">cv. Chinese Spring</strain>
    </source>
</reference>
<organism evidence="3">
    <name type="scientific">Triticum aestivum</name>
    <name type="common">Wheat</name>
    <dbReference type="NCBI Taxonomy" id="4565"/>
    <lineage>
        <taxon>Eukaryota</taxon>
        <taxon>Viridiplantae</taxon>
        <taxon>Streptophyta</taxon>
        <taxon>Embryophyta</taxon>
        <taxon>Tracheophyta</taxon>
        <taxon>Spermatophyta</taxon>
        <taxon>Magnoliopsida</taxon>
        <taxon>Liliopsida</taxon>
        <taxon>Poales</taxon>
        <taxon>Poaceae</taxon>
        <taxon>BOP clade</taxon>
        <taxon>Pooideae</taxon>
        <taxon>Triticodae</taxon>
        <taxon>Triticeae</taxon>
        <taxon>Triticinae</taxon>
        <taxon>Triticum</taxon>
    </lineage>
</organism>
<dbReference type="Gramene" id="TraesPARA_EIv1.0_0003530.1">
    <property type="protein sequence ID" value="TraesPARA_EIv1.0_0003530.1.CDS"/>
    <property type="gene ID" value="TraesPARA_EIv1.0_0003530"/>
</dbReference>
<keyword evidence="4" id="KW-1185">Reference proteome</keyword>
<dbReference type="Gramene" id="TraesCS1A02G430600.1">
    <property type="protein sequence ID" value="TraesCS1A02G430600.1"/>
    <property type="gene ID" value="TraesCS1A02G430600"/>
</dbReference>
<dbReference type="STRING" id="4565.A0A3B5Y8H2"/>